<dbReference type="Proteomes" id="UP000494165">
    <property type="component" value="Unassembled WGS sequence"/>
</dbReference>
<keyword evidence="2" id="KW-1185">Reference proteome</keyword>
<reference evidence="1 2" key="1">
    <citation type="submission" date="2020-04" db="EMBL/GenBank/DDBJ databases">
        <authorList>
            <person name="Alioto T."/>
            <person name="Alioto T."/>
            <person name="Gomez Garrido J."/>
        </authorList>
    </citation>
    <scope>NUCLEOTIDE SEQUENCE [LARGE SCALE GENOMIC DNA]</scope>
</reference>
<dbReference type="EMBL" id="CADEPI010000210">
    <property type="protein sequence ID" value="CAB3380502.1"/>
    <property type="molecule type" value="Genomic_DNA"/>
</dbReference>
<evidence type="ECO:0000313" key="1">
    <source>
        <dbReference type="EMBL" id="CAB3380502.1"/>
    </source>
</evidence>
<dbReference type="AlphaFoldDB" id="A0A8S1D9V7"/>
<protein>
    <recommendedName>
        <fullName evidence="3">EF-hand domain-containing protein</fullName>
    </recommendedName>
</protein>
<gene>
    <name evidence="1" type="ORF">CLODIP_2_CD15367</name>
</gene>
<accession>A0A8S1D9V7</accession>
<organism evidence="1 2">
    <name type="scientific">Cloeon dipterum</name>
    <dbReference type="NCBI Taxonomy" id="197152"/>
    <lineage>
        <taxon>Eukaryota</taxon>
        <taxon>Metazoa</taxon>
        <taxon>Ecdysozoa</taxon>
        <taxon>Arthropoda</taxon>
        <taxon>Hexapoda</taxon>
        <taxon>Insecta</taxon>
        <taxon>Pterygota</taxon>
        <taxon>Palaeoptera</taxon>
        <taxon>Ephemeroptera</taxon>
        <taxon>Pisciforma</taxon>
        <taxon>Baetidae</taxon>
        <taxon>Cloeon</taxon>
    </lineage>
</organism>
<evidence type="ECO:0008006" key="3">
    <source>
        <dbReference type="Google" id="ProtNLM"/>
    </source>
</evidence>
<evidence type="ECO:0000313" key="2">
    <source>
        <dbReference type="Proteomes" id="UP000494165"/>
    </source>
</evidence>
<proteinExistence type="predicted"/>
<sequence>MEIIFARVTRNYKIASSSSEPKSEVKPEKREKRFCIYPSIFDKDRTKFTRRAKFQMRTLQEKTVEVEKLINSEEIKKEDLAFAVQTIQQLQGDSYNILCSNIHVNSYRTKLSEMKVSADQRMYQLLGAELAEQCTAELFEFDGTINFDEFIKTVVFNKLEENNLNKSCTTLRPLSPTKPKLCSHKSIIGCINSLYRSTRRRGTNSLAWHKYKLRETKIRNSA</sequence>
<comment type="caution">
    <text evidence="1">The sequence shown here is derived from an EMBL/GenBank/DDBJ whole genome shotgun (WGS) entry which is preliminary data.</text>
</comment>
<name>A0A8S1D9V7_9INSE</name>